<dbReference type="EMBL" id="BARS01026159">
    <property type="protein sequence ID" value="GAG12314.1"/>
    <property type="molecule type" value="Genomic_DNA"/>
</dbReference>
<proteinExistence type="predicted"/>
<name>X0V2H8_9ZZZZ</name>
<dbReference type="AlphaFoldDB" id="X0V2H8"/>
<feature type="non-terminal residue" evidence="1">
    <location>
        <position position="1"/>
    </location>
</feature>
<reference evidence="1" key="1">
    <citation type="journal article" date="2014" name="Front. Microbiol.">
        <title>High frequency of phylogenetically diverse reductive dehalogenase-homologous genes in deep subseafloor sedimentary metagenomes.</title>
        <authorList>
            <person name="Kawai M."/>
            <person name="Futagami T."/>
            <person name="Toyoda A."/>
            <person name="Takaki Y."/>
            <person name="Nishi S."/>
            <person name="Hori S."/>
            <person name="Arai W."/>
            <person name="Tsubouchi T."/>
            <person name="Morono Y."/>
            <person name="Uchiyama I."/>
            <person name="Ito T."/>
            <person name="Fujiyama A."/>
            <person name="Inagaki F."/>
            <person name="Takami H."/>
        </authorList>
    </citation>
    <scope>NUCLEOTIDE SEQUENCE</scope>
    <source>
        <strain evidence="1">Expedition CK06-06</strain>
    </source>
</reference>
<accession>X0V2H8</accession>
<organism evidence="1">
    <name type="scientific">marine sediment metagenome</name>
    <dbReference type="NCBI Taxonomy" id="412755"/>
    <lineage>
        <taxon>unclassified sequences</taxon>
        <taxon>metagenomes</taxon>
        <taxon>ecological metagenomes</taxon>
    </lineage>
</organism>
<comment type="caution">
    <text evidence="1">The sequence shown here is derived from an EMBL/GenBank/DDBJ whole genome shotgun (WGS) entry which is preliminary data.</text>
</comment>
<sequence length="128" mass="14613">PFEKGTGGSKKVEPFLQEMMAEVKKAKAQAMIDPVFFKRYTRLLMVLKLAIVEDPEGILGPLIKRESSRFIEDVTGEEFHFEGKGGIGAIANALAEEILNLRLYLDNVEKKARLKEEFQKKFVKKKKR</sequence>
<evidence type="ECO:0000313" key="1">
    <source>
        <dbReference type="EMBL" id="GAG12314.1"/>
    </source>
</evidence>
<gene>
    <name evidence="1" type="ORF">S01H1_41254</name>
</gene>
<protein>
    <submittedName>
        <fullName evidence="1">Uncharacterized protein</fullName>
    </submittedName>
</protein>